<dbReference type="InterPro" id="IPR021139">
    <property type="entry name" value="NYN"/>
</dbReference>
<comment type="caution">
    <text evidence="2">The sequence shown here is derived from an EMBL/GenBank/DDBJ whole genome shotgun (WGS) entry which is preliminary data.</text>
</comment>
<sequence length="198" mass="21825">MNAALKKEGVTSKDISAILRSGRSGVLQGGILFDGNNLLGILENGRRIEFCSLLSSMGINDKMIDYGGRLLYVMAQNSGVSISSFEESLNNNGIALETQGMTPVYGQGGELKGMKGDCDVLLTVRAMQWLYEDGVDFLILITGDRDFLPVREAYHNLGKSVFFCGVENKNAAHLVVNRNREGFIDLEKIRPSVFFKKY</sequence>
<dbReference type="EMBL" id="DSYQ01000007">
    <property type="protein sequence ID" value="HGT71008.1"/>
    <property type="molecule type" value="Genomic_DNA"/>
</dbReference>
<dbReference type="Pfam" id="PF01936">
    <property type="entry name" value="NYN"/>
    <property type="match status" value="1"/>
</dbReference>
<dbReference type="AlphaFoldDB" id="A0A7C4M0T6"/>
<protein>
    <submittedName>
        <fullName evidence="2">NYN domain-containing protein</fullName>
    </submittedName>
</protein>
<dbReference type="PANTHER" id="PTHR35811">
    <property type="entry name" value="SLR1870 PROTEIN"/>
    <property type="match status" value="1"/>
</dbReference>
<feature type="domain" description="NYN" evidence="1">
    <location>
        <begin position="73"/>
        <end position="186"/>
    </location>
</feature>
<name>A0A7C4M0T6_UNCC3</name>
<accession>A0A7C4M0T6</accession>
<evidence type="ECO:0000259" key="1">
    <source>
        <dbReference type="Pfam" id="PF01936"/>
    </source>
</evidence>
<dbReference type="PANTHER" id="PTHR35811:SF1">
    <property type="entry name" value="HTH OST-TYPE DOMAIN-CONTAINING PROTEIN"/>
    <property type="match status" value="1"/>
</dbReference>
<organism evidence="2">
    <name type="scientific">candidate division CPR3 bacterium</name>
    <dbReference type="NCBI Taxonomy" id="2268181"/>
    <lineage>
        <taxon>Bacteria</taxon>
        <taxon>Bacteria division CPR3</taxon>
    </lineage>
</organism>
<dbReference type="Gene3D" id="3.40.50.1010">
    <property type="entry name" value="5'-nuclease"/>
    <property type="match status" value="1"/>
</dbReference>
<dbReference type="GO" id="GO:0004540">
    <property type="term" value="F:RNA nuclease activity"/>
    <property type="evidence" value="ECO:0007669"/>
    <property type="project" value="InterPro"/>
</dbReference>
<gene>
    <name evidence="2" type="ORF">ENT43_01985</name>
</gene>
<reference evidence="2" key="1">
    <citation type="journal article" date="2020" name="mSystems">
        <title>Genome- and Community-Level Interaction Insights into Carbon Utilization and Element Cycling Functions of Hydrothermarchaeota in Hydrothermal Sediment.</title>
        <authorList>
            <person name="Zhou Z."/>
            <person name="Liu Y."/>
            <person name="Xu W."/>
            <person name="Pan J."/>
            <person name="Luo Z.H."/>
            <person name="Li M."/>
        </authorList>
    </citation>
    <scope>NUCLEOTIDE SEQUENCE [LARGE SCALE GENOMIC DNA]</scope>
    <source>
        <strain evidence="2">SpSt-579</strain>
    </source>
</reference>
<evidence type="ECO:0000313" key="2">
    <source>
        <dbReference type="EMBL" id="HGT71008.1"/>
    </source>
</evidence>
<proteinExistence type="predicted"/>